<dbReference type="InterPro" id="IPR049428">
    <property type="entry name" value="RecA-like_N"/>
</dbReference>
<dbReference type="GO" id="GO:0140664">
    <property type="term" value="F:ATP-dependent DNA damage sensor activity"/>
    <property type="evidence" value="ECO:0007669"/>
    <property type="project" value="InterPro"/>
</dbReference>
<dbReference type="PROSITE" id="PS50162">
    <property type="entry name" value="RECA_2"/>
    <property type="match status" value="1"/>
</dbReference>
<proteinExistence type="inferred from homology"/>
<dbReference type="AlphaFoldDB" id="X0TQH0"/>
<comment type="similarity">
    <text evidence="1">Belongs to the RecA family.</text>
</comment>
<dbReference type="EMBL" id="BARS01018525">
    <property type="protein sequence ID" value="GAF95474.1"/>
    <property type="molecule type" value="Genomic_DNA"/>
</dbReference>
<dbReference type="GO" id="GO:0005829">
    <property type="term" value="C:cytosol"/>
    <property type="evidence" value="ECO:0007669"/>
    <property type="project" value="TreeGrafter"/>
</dbReference>
<evidence type="ECO:0000256" key="3">
    <source>
        <dbReference type="ARBA" id="ARBA00022840"/>
    </source>
</evidence>
<evidence type="ECO:0000256" key="1">
    <source>
        <dbReference type="ARBA" id="ARBA00009391"/>
    </source>
</evidence>
<name>X0TQH0_9ZZZZ</name>
<dbReference type="InterPro" id="IPR013765">
    <property type="entry name" value="DNA_recomb/repair_RecA"/>
</dbReference>
<dbReference type="InterPro" id="IPR020588">
    <property type="entry name" value="RecA_ATP-bd"/>
</dbReference>
<dbReference type="GO" id="GO:0005524">
    <property type="term" value="F:ATP binding"/>
    <property type="evidence" value="ECO:0007669"/>
    <property type="project" value="UniProtKB-KW"/>
</dbReference>
<dbReference type="PANTHER" id="PTHR45900:SF1">
    <property type="entry name" value="MITOCHONDRIAL DNA REPAIR PROTEIN RECA HOMOLOG-RELATED"/>
    <property type="match status" value="1"/>
</dbReference>
<dbReference type="GO" id="GO:0003697">
    <property type="term" value="F:single-stranded DNA binding"/>
    <property type="evidence" value="ECO:0007669"/>
    <property type="project" value="InterPro"/>
</dbReference>
<comment type="caution">
    <text evidence="6">The sequence shown here is derived from an EMBL/GenBank/DDBJ whole genome shotgun (WGS) entry which is preliminary data.</text>
</comment>
<feature type="domain" description="RecA family profile 1" evidence="5">
    <location>
        <begin position="33"/>
        <end position="94"/>
    </location>
</feature>
<keyword evidence="2" id="KW-0547">Nucleotide-binding</keyword>
<keyword evidence="3" id="KW-0067">ATP-binding</keyword>
<evidence type="ECO:0000256" key="4">
    <source>
        <dbReference type="ARBA" id="ARBA00023172"/>
    </source>
</evidence>
<dbReference type="Gene3D" id="3.40.50.300">
    <property type="entry name" value="P-loop containing nucleotide triphosphate hydrolases"/>
    <property type="match status" value="1"/>
</dbReference>
<dbReference type="PANTHER" id="PTHR45900">
    <property type="entry name" value="RECA"/>
    <property type="match status" value="1"/>
</dbReference>
<keyword evidence="4" id="KW-0233">DNA recombination</keyword>
<dbReference type="InterPro" id="IPR027417">
    <property type="entry name" value="P-loop_NTPase"/>
</dbReference>
<reference evidence="6" key="1">
    <citation type="journal article" date="2014" name="Front. Microbiol.">
        <title>High frequency of phylogenetically diverse reductive dehalogenase-homologous genes in deep subseafloor sedimentary metagenomes.</title>
        <authorList>
            <person name="Kawai M."/>
            <person name="Futagami T."/>
            <person name="Toyoda A."/>
            <person name="Takaki Y."/>
            <person name="Nishi S."/>
            <person name="Hori S."/>
            <person name="Arai W."/>
            <person name="Tsubouchi T."/>
            <person name="Morono Y."/>
            <person name="Uchiyama I."/>
            <person name="Ito T."/>
            <person name="Fujiyama A."/>
            <person name="Inagaki F."/>
            <person name="Takami H."/>
        </authorList>
    </citation>
    <scope>NUCLEOTIDE SEQUENCE</scope>
    <source>
        <strain evidence="6">Expedition CK06-06</strain>
    </source>
</reference>
<gene>
    <name evidence="6" type="ORF">S01H1_30142</name>
</gene>
<dbReference type="Pfam" id="PF00154">
    <property type="entry name" value="RecA_N"/>
    <property type="match status" value="1"/>
</dbReference>
<organism evidence="6">
    <name type="scientific">marine sediment metagenome</name>
    <dbReference type="NCBI Taxonomy" id="412755"/>
    <lineage>
        <taxon>unclassified sequences</taxon>
        <taxon>metagenomes</taxon>
        <taxon>ecological metagenomes</taxon>
    </lineage>
</organism>
<sequence length="94" mass="10293">MSERRKALETKMKEINKKNKDKSLIKFGDHKGEPEYVSFGVSEIDDFTGGGAKKGSFSVIYGGRSVGKTTLALQQLANAQKEGKICCLIDLEHG</sequence>
<evidence type="ECO:0000313" key="6">
    <source>
        <dbReference type="EMBL" id="GAF95474.1"/>
    </source>
</evidence>
<evidence type="ECO:0000256" key="2">
    <source>
        <dbReference type="ARBA" id="ARBA00022741"/>
    </source>
</evidence>
<dbReference type="GO" id="GO:0006310">
    <property type="term" value="P:DNA recombination"/>
    <property type="evidence" value="ECO:0007669"/>
    <property type="project" value="UniProtKB-KW"/>
</dbReference>
<dbReference type="SUPFAM" id="SSF52540">
    <property type="entry name" value="P-loop containing nucleoside triphosphate hydrolases"/>
    <property type="match status" value="1"/>
</dbReference>
<feature type="non-terminal residue" evidence="6">
    <location>
        <position position="94"/>
    </location>
</feature>
<evidence type="ECO:0000259" key="5">
    <source>
        <dbReference type="PROSITE" id="PS50162"/>
    </source>
</evidence>
<dbReference type="GO" id="GO:0006281">
    <property type="term" value="P:DNA repair"/>
    <property type="evidence" value="ECO:0007669"/>
    <property type="project" value="InterPro"/>
</dbReference>
<protein>
    <recommendedName>
        <fullName evidence="5">RecA family profile 1 domain-containing protein</fullName>
    </recommendedName>
</protein>
<accession>X0TQH0</accession>